<accession>A0A7C9DBR9</accession>
<reference evidence="1" key="1">
    <citation type="journal article" date="2013" name="J. Plant Res.">
        <title>Effect of fungi and light on seed germination of three Opuntia species from semiarid lands of central Mexico.</title>
        <authorList>
            <person name="Delgado-Sanchez P."/>
            <person name="Jimenez-Bremont J.F."/>
            <person name="Guerrero-Gonzalez Mde L."/>
            <person name="Flores J."/>
        </authorList>
    </citation>
    <scope>NUCLEOTIDE SEQUENCE</scope>
    <source>
        <tissue evidence="1">Cladode</tissue>
    </source>
</reference>
<dbReference type="EMBL" id="GISG01091452">
    <property type="protein sequence ID" value="MBA4634528.1"/>
    <property type="molecule type" value="Transcribed_RNA"/>
</dbReference>
<evidence type="ECO:0000313" key="1">
    <source>
        <dbReference type="EMBL" id="MBA4634528.1"/>
    </source>
</evidence>
<sequence length="107" mass="11330">MLVPHRRRELHPENRGGIFPNYLCCGIKTPDAMGALMVALVEGRVSGVPDEVMAEVGLVIKGEVEGIVVNSLVGDSVFQLEVVVEGVVGPGGGIGRFLEGKCVKFLD</sequence>
<dbReference type="AlphaFoldDB" id="A0A7C9DBR9"/>
<proteinExistence type="predicted"/>
<reference evidence="1" key="2">
    <citation type="submission" date="2020-07" db="EMBL/GenBank/DDBJ databases">
        <authorList>
            <person name="Vera ALvarez R."/>
            <person name="Arias-Moreno D.M."/>
            <person name="Jimenez-Jacinto V."/>
            <person name="Jimenez-Bremont J.F."/>
            <person name="Swaminathan K."/>
            <person name="Moose S.P."/>
            <person name="Guerrero-Gonzalez M.L."/>
            <person name="Marino-Ramirez L."/>
            <person name="Landsman D."/>
            <person name="Rodriguez-Kessler M."/>
            <person name="Delgado-Sanchez P."/>
        </authorList>
    </citation>
    <scope>NUCLEOTIDE SEQUENCE</scope>
    <source>
        <tissue evidence="1">Cladode</tissue>
    </source>
</reference>
<protein>
    <submittedName>
        <fullName evidence="1">Uncharacterized protein</fullName>
    </submittedName>
</protein>
<organism evidence="1">
    <name type="scientific">Opuntia streptacantha</name>
    <name type="common">Prickly pear cactus</name>
    <name type="synonym">Opuntia cardona</name>
    <dbReference type="NCBI Taxonomy" id="393608"/>
    <lineage>
        <taxon>Eukaryota</taxon>
        <taxon>Viridiplantae</taxon>
        <taxon>Streptophyta</taxon>
        <taxon>Embryophyta</taxon>
        <taxon>Tracheophyta</taxon>
        <taxon>Spermatophyta</taxon>
        <taxon>Magnoliopsida</taxon>
        <taxon>eudicotyledons</taxon>
        <taxon>Gunneridae</taxon>
        <taxon>Pentapetalae</taxon>
        <taxon>Caryophyllales</taxon>
        <taxon>Cactineae</taxon>
        <taxon>Cactaceae</taxon>
        <taxon>Opuntioideae</taxon>
        <taxon>Opuntia</taxon>
    </lineage>
</organism>
<name>A0A7C9DBR9_OPUST</name>